<proteinExistence type="predicted"/>
<dbReference type="Gene3D" id="3.40.47.10">
    <property type="match status" value="1"/>
</dbReference>
<dbReference type="PANTHER" id="PTHR34069">
    <property type="entry name" value="3-OXOACYL-[ACYL-CARRIER-PROTEIN] SYNTHASE 3"/>
    <property type="match status" value="1"/>
</dbReference>
<dbReference type="EMBL" id="MASW01000007">
    <property type="protein sequence ID" value="PXY19445.1"/>
    <property type="molecule type" value="Genomic_DNA"/>
</dbReference>
<reference evidence="1 2" key="1">
    <citation type="submission" date="2016-07" db="EMBL/GenBank/DDBJ databases">
        <title>Draft genome sequence of Prauserella muralis DSM 45305, isolated from a mould-covered wall in an indoor environment.</title>
        <authorList>
            <person name="Ruckert C."/>
            <person name="Albersmeier A."/>
            <person name="Jiang C.-L."/>
            <person name="Jiang Y."/>
            <person name="Kalinowski J."/>
            <person name="Schneider O."/>
            <person name="Winkler A."/>
            <person name="Zotchev S.B."/>
        </authorList>
    </citation>
    <scope>NUCLEOTIDE SEQUENCE [LARGE SCALE GENOMIC DNA]</scope>
    <source>
        <strain evidence="1 2">DSM 45305</strain>
    </source>
</reference>
<protein>
    <submittedName>
        <fullName evidence="1">Uncharacterized protein</fullName>
    </submittedName>
</protein>
<name>A0A2V4AHQ3_9PSEU</name>
<evidence type="ECO:0000313" key="1">
    <source>
        <dbReference type="EMBL" id="PXY19445.1"/>
    </source>
</evidence>
<dbReference type="AlphaFoldDB" id="A0A2V4AHQ3"/>
<dbReference type="InterPro" id="IPR016039">
    <property type="entry name" value="Thiolase-like"/>
</dbReference>
<organism evidence="1 2">
    <name type="scientific">Prauserella muralis</name>
    <dbReference type="NCBI Taxonomy" id="588067"/>
    <lineage>
        <taxon>Bacteria</taxon>
        <taxon>Bacillati</taxon>
        <taxon>Actinomycetota</taxon>
        <taxon>Actinomycetes</taxon>
        <taxon>Pseudonocardiales</taxon>
        <taxon>Pseudonocardiaceae</taxon>
        <taxon>Prauserella</taxon>
    </lineage>
</organism>
<accession>A0A2V4AHQ3</accession>
<dbReference type="GO" id="GO:0044550">
    <property type="term" value="P:secondary metabolite biosynthetic process"/>
    <property type="evidence" value="ECO:0007669"/>
    <property type="project" value="TreeGrafter"/>
</dbReference>
<dbReference type="SUPFAM" id="SSF53901">
    <property type="entry name" value="Thiolase-like"/>
    <property type="match status" value="1"/>
</dbReference>
<dbReference type="RefSeq" id="WP_211330547.1">
    <property type="nucleotide sequence ID" value="NZ_MASW01000007.1"/>
</dbReference>
<gene>
    <name evidence="1" type="ORF">BAY60_32410</name>
</gene>
<keyword evidence="2" id="KW-1185">Reference proteome</keyword>
<sequence>MSTQPRAGDHSSVGILGTGSYVPKEEVTNDWVAEKTGVTPEWIERKTQITARRYAAPTEATSDLAIKAAIEALGQAELAPEQVDYLIVATSTPDSPQPPTAALVQHELGVYGAACFDVNVVCSGFGGRRRHWQETRQGRCAAGRLLSRRQR</sequence>
<dbReference type="Proteomes" id="UP000249915">
    <property type="component" value="Unassembled WGS sequence"/>
</dbReference>
<dbReference type="GO" id="GO:0016746">
    <property type="term" value="F:acyltransferase activity"/>
    <property type="evidence" value="ECO:0007669"/>
    <property type="project" value="UniProtKB-KW"/>
</dbReference>
<evidence type="ECO:0000313" key="2">
    <source>
        <dbReference type="Proteomes" id="UP000249915"/>
    </source>
</evidence>
<dbReference type="PANTHER" id="PTHR34069:SF2">
    <property type="entry name" value="BETA-KETOACYL-[ACYL-CARRIER-PROTEIN] SYNTHASE III"/>
    <property type="match status" value="1"/>
</dbReference>
<comment type="caution">
    <text evidence="1">The sequence shown here is derived from an EMBL/GenBank/DDBJ whole genome shotgun (WGS) entry which is preliminary data.</text>
</comment>